<dbReference type="Pfam" id="PF13439">
    <property type="entry name" value="Glyco_transf_4"/>
    <property type="match status" value="1"/>
</dbReference>
<proteinExistence type="predicted"/>
<dbReference type="PANTHER" id="PTHR45947:SF3">
    <property type="entry name" value="SULFOQUINOVOSYL TRANSFERASE SQD2"/>
    <property type="match status" value="1"/>
</dbReference>
<dbReference type="CDD" id="cd03801">
    <property type="entry name" value="GT4_PimA-like"/>
    <property type="match status" value="1"/>
</dbReference>
<gene>
    <name evidence="3" type="ORF">UF10_02590</name>
</gene>
<dbReference type="SUPFAM" id="SSF53756">
    <property type="entry name" value="UDP-Glycosyltransferase/glycogen phosphorylase"/>
    <property type="match status" value="1"/>
</dbReference>
<dbReference type="InterPro" id="IPR028098">
    <property type="entry name" value="Glyco_trans_4-like_N"/>
</dbReference>
<dbReference type="Pfam" id="PF00534">
    <property type="entry name" value="Glycos_transf_1"/>
    <property type="match status" value="1"/>
</dbReference>
<protein>
    <submittedName>
        <fullName evidence="3">Uncharacterized protein</fullName>
    </submittedName>
</protein>
<dbReference type="PANTHER" id="PTHR45947">
    <property type="entry name" value="SULFOQUINOVOSYL TRANSFERASE SQD2"/>
    <property type="match status" value="1"/>
</dbReference>
<name>A0A2P7Q0R1_9FIRM</name>
<reference evidence="3" key="1">
    <citation type="thesis" date="2015" institute="Rutgers" country="The State University of New Jersey, 14 College Farm Rd., New Brunswick, NJ, USA">
        <title>Ammonia toxicity in bacteria and its implications for treatment of and resource recovery from highly nitrogenous organic wastes.</title>
        <authorList>
            <person name="Luther A.K."/>
        </authorList>
    </citation>
    <scope>NUCLEOTIDE SEQUENCE</scope>
    <source>
        <strain evidence="3">RT-10B</strain>
    </source>
</reference>
<dbReference type="Gene3D" id="3.40.50.2000">
    <property type="entry name" value="Glycogen Phosphorylase B"/>
    <property type="match status" value="2"/>
</dbReference>
<dbReference type="Proteomes" id="UP000241434">
    <property type="component" value="Unassembled WGS sequence"/>
</dbReference>
<dbReference type="RefSeq" id="WP_106776273.1">
    <property type="nucleotide sequence ID" value="NZ_JYGE01000003.1"/>
</dbReference>
<feature type="domain" description="Glycosyl transferase family 1" evidence="1">
    <location>
        <begin position="208"/>
        <end position="335"/>
    </location>
</feature>
<dbReference type="AlphaFoldDB" id="A0A2P7Q0R1"/>
<dbReference type="InterPro" id="IPR050194">
    <property type="entry name" value="Glycosyltransferase_grp1"/>
</dbReference>
<evidence type="ECO:0000313" key="3">
    <source>
        <dbReference type="EMBL" id="PSJ31546.1"/>
    </source>
</evidence>
<evidence type="ECO:0000259" key="2">
    <source>
        <dbReference type="Pfam" id="PF13439"/>
    </source>
</evidence>
<evidence type="ECO:0000313" key="4">
    <source>
        <dbReference type="Proteomes" id="UP000241434"/>
    </source>
</evidence>
<dbReference type="GO" id="GO:0016757">
    <property type="term" value="F:glycosyltransferase activity"/>
    <property type="evidence" value="ECO:0007669"/>
    <property type="project" value="InterPro"/>
</dbReference>
<organism evidence="3 4">
    <name type="scientific">Peptostreptococcus russellii</name>
    <dbReference type="NCBI Taxonomy" id="215200"/>
    <lineage>
        <taxon>Bacteria</taxon>
        <taxon>Bacillati</taxon>
        <taxon>Bacillota</taxon>
        <taxon>Clostridia</taxon>
        <taxon>Peptostreptococcales</taxon>
        <taxon>Peptostreptococcaceae</taxon>
        <taxon>Peptostreptococcus</taxon>
    </lineage>
</organism>
<dbReference type="EMBL" id="JYGE01000003">
    <property type="protein sequence ID" value="PSJ31546.1"/>
    <property type="molecule type" value="Genomic_DNA"/>
</dbReference>
<sequence length="408" mass="46605">MKVLHVSAQKPDSTGSGIYLSGIINGMKSLCEKQVLVAGIDREDCIESIEKKYNNEVDFFPVIYNSGELDFNVPGMSDNMPYSSTRYMDMDEEMADSMKSAIVEALKEATKDFNPDIIVCHHLYFATSIVRELFPSKKIVAICHGTCIRQMKRIDFKKSYIKDKIRKLDMIFALHFEQKKIIEDLYEIDSSKVRVLGSGYDSSVFYNKNYKKDGPIKISYAGKLSFSKGLMPFIDAINQLDYPNDSLEFIFAGNGSVKEECDAIKESGSKSKYKIDFIGRVNQFRLSEELNKSDIFVLPSYYEGLPLVILEALSCGNYVISTDVDGVKQWLGSKVNESGLIDYVELPKMKEVSLPYEEEISPFTERLKKSLEKAINYRKLRRKKHLNIEELSWKGLAEKLYAYLVEIK</sequence>
<dbReference type="OrthoDB" id="9804196at2"/>
<dbReference type="InterPro" id="IPR001296">
    <property type="entry name" value="Glyco_trans_1"/>
</dbReference>
<comment type="caution">
    <text evidence="3">The sequence shown here is derived from an EMBL/GenBank/DDBJ whole genome shotgun (WGS) entry which is preliminary data.</text>
</comment>
<feature type="domain" description="Glycosyltransferase subfamily 4-like N-terminal" evidence="2">
    <location>
        <begin position="104"/>
        <end position="202"/>
    </location>
</feature>
<keyword evidence="4" id="KW-1185">Reference proteome</keyword>
<evidence type="ECO:0000259" key="1">
    <source>
        <dbReference type="Pfam" id="PF00534"/>
    </source>
</evidence>
<accession>A0A2P7Q0R1</accession>